<accession>A0A8J7FRZ2</accession>
<dbReference type="PANTHER" id="PTHR36577:SF3">
    <property type="entry name" value="DUF521 DOMAIN PROTEIN (AFU_ORTHOLOGUE AFUA_6G00490)"/>
    <property type="match status" value="1"/>
</dbReference>
<dbReference type="GO" id="GO:0016829">
    <property type="term" value="F:lyase activity"/>
    <property type="evidence" value="ECO:0007669"/>
    <property type="project" value="UniProtKB-KW"/>
</dbReference>
<dbReference type="InterPro" id="IPR007506">
    <property type="entry name" value="PMDh-L-like_dom"/>
</dbReference>
<dbReference type="RefSeq" id="WP_193954633.1">
    <property type="nucleotide sequence ID" value="NZ_JADEYS010000020.1"/>
</dbReference>
<dbReference type="AlphaFoldDB" id="A0A8J7FRZ2"/>
<reference evidence="4" key="1">
    <citation type="submission" date="2020-10" db="EMBL/GenBank/DDBJ databases">
        <title>Bacterium isolated from coastal waters sediment.</title>
        <authorList>
            <person name="Chen R.-J."/>
            <person name="Lu D.-C."/>
            <person name="Zhu K.-L."/>
            <person name="Du Z.-J."/>
        </authorList>
    </citation>
    <scope>NUCLEOTIDE SEQUENCE</scope>
    <source>
        <strain evidence="4">N1Y112</strain>
    </source>
</reference>
<name>A0A8J7FRZ2_9GAMM</name>
<dbReference type="Proteomes" id="UP000640333">
    <property type="component" value="Unassembled WGS sequence"/>
</dbReference>
<evidence type="ECO:0000259" key="3">
    <source>
        <dbReference type="Pfam" id="PF04412"/>
    </source>
</evidence>
<protein>
    <submittedName>
        <fullName evidence="4">DUF521 domain-containing protein</fullName>
    </submittedName>
</protein>
<evidence type="ECO:0000313" key="5">
    <source>
        <dbReference type="Proteomes" id="UP000640333"/>
    </source>
</evidence>
<dbReference type="Pfam" id="PF04412">
    <property type="entry name" value="AcnX"/>
    <property type="match status" value="1"/>
</dbReference>
<dbReference type="PANTHER" id="PTHR36577">
    <property type="entry name" value="DUF521 DOMAIN PROTEIN (AFU_ORTHOLOGUE AFUA_6G00490)"/>
    <property type="match status" value="1"/>
</dbReference>
<gene>
    <name evidence="4" type="ORF">IOQ59_16885</name>
</gene>
<keyword evidence="5" id="KW-1185">Reference proteome</keyword>
<organism evidence="4 5">
    <name type="scientific">Pontibacterium sinense</name>
    <dbReference type="NCBI Taxonomy" id="2781979"/>
    <lineage>
        <taxon>Bacteria</taxon>
        <taxon>Pseudomonadati</taxon>
        <taxon>Pseudomonadota</taxon>
        <taxon>Gammaproteobacteria</taxon>
        <taxon>Oceanospirillales</taxon>
        <taxon>Oceanospirillaceae</taxon>
        <taxon>Pontibacterium</taxon>
    </lineage>
</organism>
<proteinExistence type="predicted"/>
<evidence type="ECO:0000313" key="4">
    <source>
        <dbReference type="EMBL" id="MBE9398937.1"/>
    </source>
</evidence>
<keyword evidence="2" id="KW-0456">Lyase</keyword>
<evidence type="ECO:0000256" key="1">
    <source>
        <dbReference type="ARBA" id="ARBA00023004"/>
    </source>
</evidence>
<evidence type="ECO:0000256" key="2">
    <source>
        <dbReference type="ARBA" id="ARBA00023239"/>
    </source>
</evidence>
<feature type="domain" description="Phosphomevalonate dehydratase large subunit-like" evidence="3">
    <location>
        <begin position="1"/>
        <end position="401"/>
    </location>
</feature>
<keyword evidence="1" id="KW-0408">Iron</keyword>
<comment type="caution">
    <text evidence="4">The sequence shown here is derived from an EMBL/GenBank/DDBJ whole genome shotgun (WGS) entry which is preliminary data.</text>
</comment>
<dbReference type="EMBL" id="JADEYS010000020">
    <property type="protein sequence ID" value="MBE9398937.1"/>
    <property type="molecule type" value="Genomic_DNA"/>
</dbReference>
<sequence length="410" mass="43858">MQLTAHQQQMLDGNFGPAYAWAMKFLVDTGTVLGADRLIPIRYAFFMADTDAMGEAGIHFMEELAQAAPEQRIPAANLYLESRHTARELLDFGLPQWFMDLDQRRLDAIAKLGCIMEYGHINNHSIPAPCFGESIAMGSTPTAIYANSALGARTNFEAGPAALASALAGYVPRWDLHLDENRVPKRVFEVERTPQNLAEWGALGAAIGLRLNNANEIPLIKGLDEHPGALALNHIGASLASYAAVGLFHVEGATPEAHLFTESDLPTERLTGTELDAVLSIEKLDAQSLDLVVLGAPQMGWSEVVELTQLLDGKKVATNTTLLAFVDNGSIETARTLGLADKLEAAGCHLLDGIDYFQSGSEPIRQANGWTNTLTASPKLGNILNGAGYNAAATTLAVCIQSAIAGRVVA</sequence>